<dbReference type="InterPro" id="IPR012347">
    <property type="entry name" value="Ferritin-like"/>
</dbReference>
<gene>
    <name evidence="4" type="ORF">AVL63_10240</name>
</gene>
<evidence type="ECO:0000256" key="2">
    <source>
        <dbReference type="SAM" id="SignalP"/>
    </source>
</evidence>
<organism evidence="4 5">
    <name type="scientific">Nesterenkonia jeotgali</name>
    <dbReference type="NCBI Taxonomy" id="317018"/>
    <lineage>
        <taxon>Bacteria</taxon>
        <taxon>Bacillati</taxon>
        <taxon>Actinomycetota</taxon>
        <taxon>Actinomycetes</taxon>
        <taxon>Micrococcales</taxon>
        <taxon>Micrococcaceae</taxon>
        <taxon>Nesterenkonia</taxon>
    </lineage>
</organism>
<evidence type="ECO:0000259" key="3">
    <source>
        <dbReference type="Pfam" id="PF03713"/>
    </source>
</evidence>
<feature type="domain" description="DUF305" evidence="3">
    <location>
        <begin position="51"/>
        <end position="212"/>
    </location>
</feature>
<dbReference type="AlphaFoldDB" id="A0A0W8IHL8"/>
<dbReference type="PANTHER" id="PTHR36933:SF1">
    <property type="entry name" value="SLL0788 PROTEIN"/>
    <property type="match status" value="1"/>
</dbReference>
<evidence type="ECO:0000256" key="1">
    <source>
        <dbReference type="SAM" id="MobiDB-lite"/>
    </source>
</evidence>
<evidence type="ECO:0000313" key="5">
    <source>
        <dbReference type="Proteomes" id="UP000054023"/>
    </source>
</evidence>
<dbReference type="STRING" id="317018.AVL63_10240"/>
<proteinExistence type="predicted"/>
<keyword evidence="5" id="KW-1185">Reference proteome</keyword>
<dbReference type="EMBL" id="LQBM01000002">
    <property type="protein sequence ID" value="KUG59518.1"/>
    <property type="molecule type" value="Genomic_DNA"/>
</dbReference>
<dbReference type="Proteomes" id="UP000054023">
    <property type="component" value="Unassembled WGS sequence"/>
</dbReference>
<accession>A0A0W8IHL8</accession>
<name>A0A0W8IHL8_9MICC</name>
<comment type="caution">
    <text evidence="4">The sequence shown here is derived from an EMBL/GenBank/DDBJ whole genome shotgun (WGS) entry which is preliminary data.</text>
</comment>
<feature type="chain" id="PRO_5038632908" description="DUF305 domain-containing protein" evidence="2">
    <location>
        <begin position="24"/>
        <end position="215"/>
    </location>
</feature>
<dbReference type="Gene3D" id="1.20.1260.10">
    <property type="match status" value="1"/>
</dbReference>
<dbReference type="PANTHER" id="PTHR36933">
    <property type="entry name" value="SLL0788 PROTEIN"/>
    <property type="match status" value="1"/>
</dbReference>
<sequence>MTTKTFTATLGAFALAAALTGCATSDEEPSESAPDTAQSTEEVSDQHNEADVEYISGMVMHHSQAVEMSEIVLEKDDIDTEVSTLAEDIREAQGPEIEQMESWLEAWGEEGASGGDMEGMDHGDGDMEDMGSMEGMSDMEGMMSEDDLSELESATGTEASRLFLEQMIAHHEGAVSSAEDHLENGENPEALELSESIISDQQAEIDEMETMLEEL</sequence>
<dbReference type="RefSeq" id="WP_058887751.1">
    <property type="nucleotide sequence ID" value="NZ_LQBM01000002.1"/>
</dbReference>
<feature type="signal peptide" evidence="2">
    <location>
        <begin position="1"/>
        <end position="23"/>
    </location>
</feature>
<dbReference type="OrthoDB" id="26872at2"/>
<dbReference type="Pfam" id="PF03713">
    <property type="entry name" value="DUF305"/>
    <property type="match status" value="1"/>
</dbReference>
<evidence type="ECO:0000313" key="4">
    <source>
        <dbReference type="EMBL" id="KUG59518.1"/>
    </source>
</evidence>
<reference evidence="5" key="1">
    <citation type="submission" date="2015-12" db="EMBL/GenBank/DDBJ databases">
        <authorList>
            <person name="Nair G.R."/>
            <person name="Kaur G."/>
            <person name="Mayilraj S."/>
        </authorList>
    </citation>
    <scope>NUCLEOTIDE SEQUENCE [LARGE SCALE GENOMIC DNA]</scope>
    <source>
        <strain evidence="5">CD08_7</strain>
    </source>
</reference>
<keyword evidence="2" id="KW-0732">Signal</keyword>
<protein>
    <recommendedName>
        <fullName evidence="3">DUF305 domain-containing protein</fullName>
    </recommendedName>
</protein>
<dbReference type="InterPro" id="IPR005183">
    <property type="entry name" value="DUF305_CopM-like"/>
</dbReference>
<feature type="region of interest" description="Disordered" evidence="1">
    <location>
        <begin position="24"/>
        <end position="47"/>
    </location>
</feature>
<dbReference type="PROSITE" id="PS51257">
    <property type="entry name" value="PROKAR_LIPOPROTEIN"/>
    <property type="match status" value="1"/>
</dbReference>